<keyword evidence="1" id="KW-0812">Transmembrane</keyword>
<feature type="transmembrane region" description="Helical" evidence="1">
    <location>
        <begin position="262"/>
        <end position="280"/>
    </location>
</feature>
<dbReference type="AlphaFoldDB" id="A0A9X1NGN5"/>
<protein>
    <submittedName>
        <fullName evidence="3">Acyltransferase</fullName>
    </submittedName>
</protein>
<comment type="caution">
    <text evidence="3">The sequence shown here is derived from an EMBL/GenBank/DDBJ whole genome shotgun (WGS) entry which is preliminary data.</text>
</comment>
<keyword evidence="3" id="KW-0808">Transferase</keyword>
<dbReference type="PANTHER" id="PTHR23028">
    <property type="entry name" value="ACETYLTRANSFERASE"/>
    <property type="match status" value="1"/>
</dbReference>
<keyword evidence="1" id="KW-0472">Membrane</keyword>
<dbReference type="GO" id="GO:0016747">
    <property type="term" value="F:acyltransferase activity, transferring groups other than amino-acyl groups"/>
    <property type="evidence" value="ECO:0007669"/>
    <property type="project" value="InterPro"/>
</dbReference>
<evidence type="ECO:0000313" key="4">
    <source>
        <dbReference type="Proteomes" id="UP001138997"/>
    </source>
</evidence>
<feature type="transmembrane region" description="Helical" evidence="1">
    <location>
        <begin position="145"/>
        <end position="170"/>
    </location>
</feature>
<dbReference type="InterPro" id="IPR050879">
    <property type="entry name" value="Acyltransferase_3"/>
</dbReference>
<dbReference type="InterPro" id="IPR002656">
    <property type="entry name" value="Acyl_transf_3_dom"/>
</dbReference>
<dbReference type="GO" id="GO:0009103">
    <property type="term" value="P:lipopolysaccharide biosynthetic process"/>
    <property type="evidence" value="ECO:0007669"/>
    <property type="project" value="TreeGrafter"/>
</dbReference>
<dbReference type="Proteomes" id="UP001138997">
    <property type="component" value="Unassembled WGS sequence"/>
</dbReference>
<evidence type="ECO:0000259" key="2">
    <source>
        <dbReference type="Pfam" id="PF01757"/>
    </source>
</evidence>
<reference evidence="3" key="1">
    <citation type="submission" date="2021-11" db="EMBL/GenBank/DDBJ databases">
        <title>Streptomyces corallinus and Kineosporia corallina sp. nov., two new coral-derived marine actinobacteria.</title>
        <authorList>
            <person name="Buangrab K."/>
            <person name="Sutthacheep M."/>
            <person name="Yeemin T."/>
            <person name="Harunari E."/>
            <person name="Igarashi Y."/>
            <person name="Sripreechasak P."/>
            <person name="Kanchanasin P."/>
            <person name="Tanasupawat S."/>
            <person name="Phongsopitanun W."/>
        </authorList>
    </citation>
    <scope>NUCLEOTIDE SEQUENCE</scope>
    <source>
        <strain evidence="3">JCM 31032</strain>
    </source>
</reference>
<dbReference type="RefSeq" id="WP_231443686.1">
    <property type="nucleotide sequence ID" value="NZ_JAJOMB010000009.1"/>
</dbReference>
<dbReference type="PANTHER" id="PTHR23028:SF53">
    <property type="entry name" value="ACYL_TRANSF_3 DOMAIN-CONTAINING PROTEIN"/>
    <property type="match status" value="1"/>
</dbReference>
<gene>
    <name evidence="3" type="ORF">LR394_18750</name>
</gene>
<evidence type="ECO:0000313" key="3">
    <source>
        <dbReference type="EMBL" id="MCD5312951.1"/>
    </source>
</evidence>
<feature type="transmembrane region" description="Helical" evidence="1">
    <location>
        <begin position="87"/>
        <end position="112"/>
    </location>
</feature>
<organism evidence="3 4">
    <name type="scientific">Kineosporia babensis</name>
    <dbReference type="NCBI Taxonomy" id="499548"/>
    <lineage>
        <taxon>Bacteria</taxon>
        <taxon>Bacillati</taxon>
        <taxon>Actinomycetota</taxon>
        <taxon>Actinomycetes</taxon>
        <taxon>Kineosporiales</taxon>
        <taxon>Kineosporiaceae</taxon>
        <taxon>Kineosporia</taxon>
    </lineage>
</organism>
<feature type="transmembrane region" description="Helical" evidence="1">
    <location>
        <begin position="46"/>
        <end position="66"/>
    </location>
</feature>
<dbReference type="GO" id="GO:0016020">
    <property type="term" value="C:membrane"/>
    <property type="evidence" value="ECO:0007669"/>
    <property type="project" value="TreeGrafter"/>
</dbReference>
<keyword evidence="1" id="KW-1133">Transmembrane helix</keyword>
<keyword evidence="3" id="KW-0012">Acyltransferase</keyword>
<feature type="transmembrane region" description="Helical" evidence="1">
    <location>
        <begin position="330"/>
        <end position="353"/>
    </location>
</feature>
<feature type="transmembrane region" description="Helical" evidence="1">
    <location>
        <begin position="301"/>
        <end position="318"/>
    </location>
</feature>
<accession>A0A9X1NGN5</accession>
<evidence type="ECO:0000256" key="1">
    <source>
        <dbReference type="SAM" id="Phobius"/>
    </source>
</evidence>
<name>A0A9X1NGN5_9ACTN</name>
<feature type="transmembrane region" description="Helical" evidence="1">
    <location>
        <begin position="202"/>
        <end position="224"/>
    </location>
</feature>
<proteinExistence type="predicted"/>
<keyword evidence="4" id="KW-1185">Reference proteome</keyword>
<dbReference type="Pfam" id="PF01757">
    <property type="entry name" value="Acyl_transf_3"/>
    <property type="match status" value="1"/>
</dbReference>
<feature type="transmembrane region" description="Helical" evidence="1">
    <location>
        <begin position="177"/>
        <end position="196"/>
    </location>
</feature>
<feature type="domain" description="Acyltransferase 3" evidence="2">
    <location>
        <begin position="8"/>
        <end position="344"/>
    </location>
</feature>
<dbReference type="EMBL" id="JAJOMB010000009">
    <property type="protein sequence ID" value="MCD5312951.1"/>
    <property type="molecule type" value="Genomic_DNA"/>
</dbReference>
<sequence length="374" mass="40234">MSGANRFTALDGLRGLAALAVVFFHLRRELRDLGAPDSLDRLITGGYLMVDLFFVLSGFVLARTMLRTDGLKGAWRFAQLRVRRFMPLHLTAWTIALLGVAFVALCQALNLFHTPEAGAFTAEDATGPAWIRSFFLVQGFTGPLFAGYAAAWSLSIELWTNILIVALIAVCSFRLRALVGPAAFVAGAVILTLTPADAENTLGWVAFGRGLGGLGAGMVTYALYVHLSERGRLRGAMPVGVLSLGLLVWACWEREIVRDLRFLPMLLLSMALVLSLAAPTGGPAQRLLNLPVVQWLGSRSFAIYALHGPVLMSVKLVLDLAGLNLDAPRVAGFVVLTGVGGALLAAEVGHRYIEQAWLPRRKTPAPPARELVPA</sequence>
<feature type="transmembrane region" description="Helical" evidence="1">
    <location>
        <begin position="231"/>
        <end position="250"/>
    </location>
</feature>